<name>A0A409VJH5_9AGAR</name>
<dbReference type="Proteomes" id="UP000284706">
    <property type="component" value="Unassembled WGS sequence"/>
</dbReference>
<protein>
    <submittedName>
        <fullName evidence="1">Uncharacterized protein</fullName>
    </submittedName>
</protein>
<dbReference type="AlphaFoldDB" id="A0A409VJH5"/>
<accession>A0A409VJH5</accession>
<dbReference type="InParanoid" id="A0A409VJH5"/>
<reference evidence="1 2" key="1">
    <citation type="journal article" date="2018" name="Evol. Lett.">
        <title>Horizontal gene cluster transfer increased hallucinogenic mushroom diversity.</title>
        <authorList>
            <person name="Reynolds H.T."/>
            <person name="Vijayakumar V."/>
            <person name="Gluck-Thaler E."/>
            <person name="Korotkin H.B."/>
            <person name="Matheny P.B."/>
            <person name="Slot J.C."/>
        </authorList>
    </citation>
    <scope>NUCLEOTIDE SEQUENCE [LARGE SCALE GENOMIC DNA]</scope>
    <source>
        <strain evidence="1 2">SRW20</strain>
    </source>
</reference>
<sequence>MVVRVRVADDLKVFFLSLLTLYINEATQEKRSIAVLAPLPNNFAQTVNLATSLGRQESGLGHMGGAGERAQKAVPILNISITREVLDDADIFSAK</sequence>
<dbReference type="EMBL" id="NHYE01005631">
    <property type="protein sequence ID" value="PPQ66424.1"/>
    <property type="molecule type" value="Genomic_DNA"/>
</dbReference>
<comment type="caution">
    <text evidence="1">The sequence shown here is derived from an EMBL/GenBank/DDBJ whole genome shotgun (WGS) entry which is preliminary data.</text>
</comment>
<organism evidence="1 2">
    <name type="scientific">Gymnopilus dilepis</name>
    <dbReference type="NCBI Taxonomy" id="231916"/>
    <lineage>
        <taxon>Eukaryota</taxon>
        <taxon>Fungi</taxon>
        <taxon>Dikarya</taxon>
        <taxon>Basidiomycota</taxon>
        <taxon>Agaricomycotina</taxon>
        <taxon>Agaricomycetes</taxon>
        <taxon>Agaricomycetidae</taxon>
        <taxon>Agaricales</taxon>
        <taxon>Agaricineae</taxon>
        <taxon>Hymenogastraceae</taxon>
        <taxon>Gymnopilus</taxon>
    </lineage>
</organism>
<keyword evidence="2" id="KW-1185">Reference proteome</keyword>
<evidence type="ECO:0000313" key="2">
    <source>
        <dbReference type="Proteomes" id="UP000284706"/>
    </source>
</evidence>
<evidence type="ECO:0000313" key="1">
    <source>
        <dbReference type="EMBL" id="PPQ66424.1"/>
    </source>
</evidence>
<gene>
    <name evidence="1" type="ORF">CVT26_011293</name>
</gene>
<proteinExistence type="predicted"/>